<accession>A0ABR0LMX8</accession>
<feature type="compositionally biased region" description="Polar residues" evidence="1">
    <location>
        <begin position="657"/>
        <end position="674"/>
    </location>
</feature>
<feature type="non-terminal residue" evidence="2">
    <location>
        <position position="674"/>
    </location>
</feature>
<sequence length="674" mass="72356">MSPTERLNASTKASSSRMNTPSPLIKPSMSTPHATSKLPRRAPTPNSATQSAGKGAGWVASAARRVGIGRATATKIDIEKRASSQPPRQLHTPENRAPTPIQTSLRKPLPNEKPLPPKPVARISPFKSSQTLLDASEKPLRHSPGIPEEMDWPILVPEKASAPRTVPEGVRQEATKTPRSRPQSTAYPKIGKAAATKPTRIPLKQGVGAKKVGIASSEIVHSNDQSSGSSNAAVVERSSDDVKVKKSTVPKLAHPTTSRAGSPSPVSRTLRTVQSFSRPRPSRTDSLDNTVREHGTELASAGTKIGEAPGHSRFQPSHVGEPSDPRSIYAKSPSLFQRVSPVMLSSSPESVPRDWGMTAIEETASLTTLTDVSGASEDEEILSPHDAHEFPDGSLSSDRFSDMPNAISESEHGTYRIKRISSNPLSRDMSPTLRIYSDAEHVILGQMEPDKKANNRSLRGPAVLSPRCKPSNSTNIVENSARSSAAVDLHNNNIDFEPSGQSTTTHQALNVPTQDGDIAQEISATLSLLEGRTSLPELDVEQMARAFLFSSSQPLMTALPPTVNVCAQHPAVIRPESDRIVDCVYQGEQADTAMAAPWQEDDQDHTEHRMADSQGSGGAYSPKDVGETSSRQQQVTHKDLGHDSRSPWGRTAGHGIVSTSNLPCQQSLQESAPP</sequence>
<dbReference type="EMBL" id="JAVRRA010017068">
    <property type="protein sequence ID" value="KAK5200843.1"/>
    <property type="molecule type" value="Genomic_DNA"/>
</dbReference>
<keyword evidence="3" id="KW-1185">Reference proteome</keyword>
<evidence type="ECO:0000313" key="3">
    <source>
        <dbReference type="Proteomes" id="UP001357485"/>
    </source>
</evidence>
<feature type="compositionally biased region" description="Polar residues" evidence="1">
    <location>
        <begin position="177"/>
        <end position="186"/>
    </location>
</feature>
<proteinExistence type="predicted"/>
<feature type="compositionally biased region" description="Basic and acidic residues" evidence="1">
    <location>
        <begin position="282"/>
        <end position="296"/>
    </location>
</feature>
<comment type="caution">
    <text evidence="2">The sequence shown here is derived from an EMBL/GenBank/DDBJ whole genome shotgun (WGS) entry which is preliminary data.</text>
</comment>
<reference evidence="2 3" key="1">
    <citation type="submission" date="2023-08" db="EMBL/GenBank/DDBJ databases">
        <title>Black Yeasts Isolated from many extreme environments.</title>
        <authorList>
            <person name="Coleine C."/>
            <person name="Stajich J.E."/>
            <person name="Selbmann L."/>
        </authorList>
    </citation>
    <scope>NUCLEOTIDE SEQUENCE [LARGE SCALE GENOMIC DNA]</scope>
    <source>
        <strain evidence="2 3">CCFEE 536</strain>
    </source>
</reference>
<feature type="region of interest" description="Disordered" evidence="1">
    <location>
        <begin position="70"/>
        <end position="204"/>
    </location>
</feature>
<feature type="region of interest" description="Disordered" evidence="1">
    <location>
        <begin position="1"/>
        <end position="58"/>
    </location>
</feature>
<evidence type="ECO:0000256" key="1">
    <source>
        <dbReference type="SAM" id="MobiDB-lite"/>
    </source>
</evidence>
<feature type="region of interest" description="Disordered" evidence="1">
    <location>
        <begin position="598"/>
        <end position="674"/>
    </location>
</feature>
<feature type="region of interest" description="Disordered" evidence="1">
    <location>
        <begin position="220"/>
        <end position="328"/>
    </location>
</feature>
<evidence type="ECO:0000313" key="2">
    <source>
        <dbReference type="EMBL" id="KAK5200843.1"/>
    </source>
</evidence>
<dbReference type="Proteomes" id="UP001357485">
    <property type="component" value="Unassembled WGS sequence"/>
</dbReference>
<name>A0ABR0LMX8_9PEZI</name>
<organism evidence="2 3">
    <name type="scientific">Cryomyces antarcticus</name>
    <dbReference type="NCBI Taxonomy" id="329879"/>
    <lineage>
        <taxon>Eukaryota</taxon>
        <taxon>Fungi</taxon>
        <taxon>Dikarya</taxon>
        <taxon>Ascomycota</taxon>
        <taxon>Pezizomycotina</taxon>
        <taxon>Dothideomycetes</taxon>
        <taxon>Dothideomycetes incertae sedis</taxon>
        <taxon>Cryomyces</taxon>
    </lineage>
</organism>
<gene>
    <name evidence="2" type="ORF">LTR16_004694</name>
</gene>
<feature type="compositionally biased region" description="Basic and acidic residues" evidence="1">
    <location>
        <begin position="636"/>
        <end position="645"/>
    </location>
</feature>
<feature type="region of interest" description="Disordered" evidence="1">
    <location>
        <begin position="451"/>
        <end position="475"/>
    </location>
</feature>
<feature type="compositionally biased region" description="Polar residues" evidence="1">
    <location>
        <begin position="1"/>
        <end position="34"/>
    </location>
</feature>
<feature type="compositionally biased region" description="Polar residues" evidence="1">
    <location>
        <begin position="255"/>
        <end position="277"/>
    </location>
</feature>
<feature type="compositionally biased region" description="Polar residues" evidence="1">
    <location>
        <begin position="220"/>
        <end position="232"/>
    </location>
</feature>
<protein>
    <submittedName>
        <fullName evidence="2">Uncharacterized protein</fullName>
    </submittedName>
</protein>